<keyword evidence="4" id="KW-1185">Reference proteome</keyword>
<evidence type="ECO:0000313" key="4">
    <source>
        <dbReference type="Proteomes" id="UP000035763"/>
    </source>
</evidence>
<name>W6JUU9_9MICO</name>
<dbReference type="InterPro" id="IPR029767">
    <property type="entry name" value="WecB-like"/>
</dbReference>
<dbReference type="Pfam" id="PF02350">
    <property type="entry name" value="Epimerase_2"/>
    <property type="match status" value="1"/>
</dbReference>
<feature type="domain" description="UDP-N-acetylglucosamine 2-epimerase" evidence="2">
    <location>
        <begin position="31"/>
        <end position="360"/>
    </location>
</feature>
<evidence type="ECO:0000259" key="2">
    <source>
        <dbReference type="Pfam" id="PF02350"/>
    </source>
</evidence>
<dbReference type="GO" id="GO:0008761">
    <property type="term" value="F:UDP-N-acetylglucosamine 2-epimerase activity"/>
    <property type="evidence" value="ECO:0007669"/>
    <property type="project" value="UniProtKB-EC"/>
</dbReference>
<keyword evidence="1 3" id="KW-0413">Isomerase</keyword>
<evidence type="ECO:0000256" key="1">
    <source>
        <dbReference type="RuleBase" id="RU003513"/>
    </source>
</evidence>
<sequence>MRQPRIAVVVGTRPEIIKMAEIVQLLGPRAMLVHSGQHWDDAMSGAFLRGLGLPAPVASLAVGGQTRAMQIAETIRGLESLFDRERPAAVVVQGDTNTVVGGAITANALEIPLVHVEAGLRSFDRRMPEEHNRVVTDHLADLCLAPTTNSRDNLLAEGIPADRISVTGNTIVGAVAAVLRATLETTYARIEELGLTPDDFVVATIHRPENTDDPRRLTTLLDNLAAIAERTRVLLPLHPRTRGRIASFGLDAKLAPLTLLDPLPYDEFVGLCAQAAFTISDSGGIQEEASVWRRPVIVVRRSTERPEVIGTFAHLCEPGHGLVREALALYAAKEFTIAQLAQLPSPYGDEHAAQRCLDALDQLVENRCV</sequence>
<comment type="caution">
    <text evidence="3">The sequence shown here is derived from an EMBL/GenBank/DDBJ whole genome shotgun (WGS) entry which is preliminary data.</text>
</comment>
<dbReference type="PANTHER" id="PTHR43174:SF1">
    <property type="entry name" value="UDP-N-ACETYLGLUCOSAMINE 2-EPIMERASE"/>
    <property type="match status" value="1"/>
</dbReference>
<dbReference type="NCBIfam" id="TIGR00236">
    <property type="entry name" value="wecB"/>
    <property type="match status" value="1"/>
</dbReference>
<dbReference type="AlphaFoldDB" id="W6JUU9"/>
<dbReference type="Proteomes" id="UP000035763">
    <property type="component" value="Unassembled WGS sequence"/>
</dbReference>
<dbReference type="Gene3D" id="3.40.50.2000">
    <property type="entry name" value="Glycogen Phosphorylase B"/>
    <property type="match status" value="2"/>
</dbReference>
<comment type="similarity">
    <text evidence="1">Belongs to the UDP-N-acetylglucosamine 2-epimerase family.</text>
</comment>
<proteinExistence type="inferred from homology"/>
<dbReference type="STRING" id="1193182.BN11_1520008"/>
<dbReference type="CDD" id="cd03786">
    <property type="entry name" value="GTB_UDP-GlcNAc_2-Epimerase"/>
    <property type="match status" value="1"/>
</dbReference>
<dbReference type="RefSeq" id="WP_048697530.1">
    <property type="nucleotide sequence ID" value="NZ_HG764815.1"/>
</dbReference>
<accession>W6JUU9</accession>
<evidence type="ECO:0000313" key="3">
    <source>
        <dbReference type="EMBL" id="CCH72295.1"/>
    </source>
</evidence>
<dbReference type="PANTHER" id="PTHR43174">
    <property type="entry name" value="UDP-N-ACETYLGLUCOSAMINE 2-EPIMERASE"/>
    <property type="match status" value="1"/>
</dbReference>
<dbReference type="OrthoDB" id="9803238at2"/>
<dbReference type="SUPFAM" id="SSF53756">
    <property type="entry name" value="UDP-Glycosyltransferase/glycogen phosphorylase"/>
    <property type="match status" value="1"/>
</dbReference>
<reference evidence="3 4" key="1">
    <citation type="journal article" date="2013" name="ISME J.">
        <title>A metabolic model for members of the genus Tetrasphaera involved in enhanced biological phosphorus removal.</title>
        <authorList>
            <person name="Kristiansen R."/>
            <person name="Nguyen H.T.T."/>
            <person name="Saunders A.M."/>
            <person name="Nielsen J.L."/>
            <person name="Wimmer R."/>
            <person name="Le V.Q."/>
            <person name="McIlroy S.J."/>
            <person name="Petrovski S."/>
            <person name="Seviour R.J."/>
            <person name="Calteau A."/>
            <person name="Nielsen K.L."/>
            <person name="Nielsen P.H."/>
        </authorList>
    </citation>
    <scope>NUCLEOTIDE SEQUENCE [LARGE SCALE GENOMIC DNA]</scope>
    <source>
        <strain evidence="3 4">Ben110</strain>
    </source>
</reference>
<dbReference type="EC" id="5.1.3.14" evidence="3"/>
<organism evidence="3 4">
    <name type="scientific">Nostocoides australiense Ben110</name>
    <dbReference type="NCBI Taxonomy" id="1193182"/>
    <lineage>
        <taxon>Bacteria</taxon>
        <taxon>Bacillati</taxon>
        <taxon>Actinomycetota</taxon>
        <taxon>Actinomycetes</taxon>
        <taxon>Micrococcales</taxon>
        <taxon>Intrasporangiaceae</taxon>
        <taxon>Nostocoides</taxon>
    </lineage>
</organism>
<dbReference type="EMBL" id="CAJA01000060">
    <property type="protein sequence ID" value="CCH72295.1"/>
    <property type="molecule type" value="Genomic_DNA"/>
</dbReference>
<gene>
    <name evidence="3" type="ORF">BN11_1520008</name>
</gene>
<dbReference type="InterPro" id="IPR003331">
    <property type="entry name" value="UDP_GlcNAc_Epimerase_2_dom"/>
</dbReference>
<protein>
    <submittedName>
        <fullName evidence="3">UDP-N-acetylglucosamine 2-epimerase</fullName>
        <ecNumber evidence="3">5.1.3.14</ecNumber>
    </submittedName>
</protein>